<reference evidence="1 2" key="1">
    <citation type="journal article" date="2022" name="Nat. Ecol. Evol.">
        <title>A masculinizing supergene underlies an exaggerated male reproductive morph in a spider.</title>
        <authorList>
            <person name="Hendrickx F."/>
            <person name="De Corte Z."/>
            <person name="Sonet G."/>
            <person name="Van Belleghem S.M."/>
            <person name="Kostlbacher S."/>
            <person name="Vangestel C."/>
        </authorList>
    </citation>
    <scope>NUCLEOTIDE SEQUENCE [LARGE SCALE GENOMIC DNA]</scope>
    <source>
        <strain evidence="1">W744_W776</strain>
    </source>
</reference>
<proteinExistence type="predicted"/>
<keyword evidence="2" id="KW-1185">Reference proteome</keyword>
<comment type="caution">
    <text evidence="1">The sequence shown here is derived from an EMBL/GenBank/DDBJ whole genome shotgun (WGS) entry which is preliminary data.</text>
</comment>
<protein>
    <submittedName>
        <fullName evidence="1">Uncharacterized protein</fullName>
    </submittedName>
</protein>
<organism evidence="1 2">
    <name type="scientific">Oedothorax gibbosus</name>
    <dbReference type="NCBI Taxonomy" id="931172"/>
    <lineage>
        <taxon>Eukaryota</taxon>
        <taxon>Metazoa</taxon>
        <taxon>Ecdysozoa</taxon>
        <taxon>Arthropoda</taxon>
        <taxon>Chelicerata</taxon>
        <taxon>Arachnida</taxon>
        <taxon>Araneae</taxon>
        <taxon>Araneomorphae</taxon>
        <taxon>Entelegynae</taxon>
        <taxon>Araneoidea</taxon>
        <taxon>Linyphiidae</taxon>
        <taxon>Erigoninae</taxon>
        <taxon>Oedothorax</taxon>
    </lineage>
</organism>
<evidence type="ECO:0000313" key="2">
    <source>
        <dbReference type="Proteomes" id="UP000827092"/>
    </source>
</evidence>
<gene>
    <name evidence="1" type="ORF">JTE90_015046</name>
</gene>
<sequence length="181" mass="20228">MGGPAENYTIPWISRANRGHRAPQKGPVLYENSVLNFPGDRSRGRTLTRKNKSSRGLRRRLRVRCVTALGPEGPISFFRVGKLTPPFPSVGRRQTRALFAFGPRRSLRTDSPTLRTGLTQFKCCHMEPFSASVLKGSHLGYLLLPPRSAPWRSRRAPAGTFKTTPPRPSYSLRLNLHGKPA</sequence>
<evidence type="ECO:0000313" key="1">
    <source>
        <dbReference type="EMBL" id="KAG8172992.1"/>
    </source>
</evidence>
<accession>A0AAV6TLY8</accession>
<name>A0AAV6TLY8_9ARAC</name>
<dbReference type="Proteomes" id="UP000827092">
    <property type="component" value="Unassembled WGS sequence"/>
</dbReference>
<dbReference type="AlphaFoldDB" id="A0AAV6TLY8"/>
<dbReference type="EMBL" id="JAFNEN010002173">
    <property type="protein sequence ID" value="KAG8172992.1"/>
    <property type="molecule type" value="Genomic_DNA"/>
</dbReference>